<name>A0A7D7L9V5_9NOSO</name>
<dbReference type="Proteomes" id="UP000514713">
    <property type="component" value="Chromosome"/>
</dbReference>
<dbReference type="EMBL" id="CP054698">
    <property type="protein sequence ID" value="QMS88053.1"/>
    <property type="molecule type" value="Genomic_DNA"/>
</dbReference>
<evidence type="ECO:0000313" key="1">
    <source>
        <dbReference type="EMBL" id="QMS88053.1"/>
    </source>
</evidence>
<dbReference type="AlphaFoldDB" id="A0A7D7L9V5"/>
<proteinExistence type="predicted"/>
<dbReference type="KEGG" id="ned:HUN01_10790"/>
<evidence type="ECO:0000313" key="2">
    <source>
        <dbReference type="Proteomes" id="UP000514713"/>
    </source>
</evidence>
<dbReference type="RefSeq" id="WP_181931260.1">
    <property type="nucleotide sequence ID" value="NZ_CP054698.1"/>
</dbReference>
<gene>
    <name evidence="1" type="ORF">HUN01_10790</name>
</gene>
<reference evidence="2" key="1">
    <citation type="submission" date="2020-06" db="EMBL/GenBank/DDBJ databases">
        <title>Nostoc edaphicum CCNP1411 genome.</title>
        <authorList>
            <person name="Fidor A."/>
            <person name="Grabski M."/>
            <person name="Gawor J."/>
            <person name="Gromadka R."/>
            <person name="Wegrzyn G."/>
            <person name="Mazur-Marzec H."/>
        </authorList>
    </citation>
    <scope>NUCLEOTIDE SEQUENCE [LARGE SCALE GENOMIC DNA]</scope>
    <source>
        <strain evidence="2">CCNP1411</strain>
    </source>
</reference>
<accession>A0A7D7L9V5</accession>
<sequence>MENDSRFVQLEIPGIEQFLIQKKTVSETTKMTLQAITDISVKSPDNQITFHQLAIPGIEEFIAKLKTQSESNNSIDYIRMSEDFAA</sequence>
<protein>
    <submittedName>
        <fullName evidence="1">Uncharacterized protein</fullName>
    </submittedName>
</protein>
<organism evidence="1 2">
    <name type="scientific">Nostoc edaphicum CCNP1411</name>
    <dbReference type="NCBI Taxonomy" id="1472755"/>
    <lineage>
        <taxon>Bacteria</taxon>
        <taxon>Bacillati</taxon>
        <taxon>Cyanobacteriota</taxon>
        <taxon>Cyanophyceae</taxon>
        <taxon>Nostocales</taxon>
        <taxon>Nostocaceae</taxon>
        <taxon>Nostoc</taxon>
    </lineage>
</organism>
<keyword evidence="2" id="KW-1185">Reference proteome</keyword>